<dbReference type="SUPFAM" id="SSF53328">
    <property type="entry name" value="Formyltransferase"/>
    <property type="match status" value="1"/>
</dbReference>
<dbReference type="GO" id="GO:0004479">
    <property type="term" value="F:methionyl-tRNA formyltransferase activity"/>
    <property type="evidence" value="ECO:0007669"/>
    <property type="project" value="TreeGrafter"/>
</dbReference>
<evidence type="ECO:0000313" key="3">
    <source>
        <dbReference type="Proteomes" id="UP000007564"/>
    </source>
</evidence>
<protein>
    <submittedName>
        <fullName evidence="2">Putative formyl transferase</fullName>
    </submittedName>
</protein>
<evidence type="ECO:0000313" key="2">
    <source>
        <dbReference type="EMBL" id="CCJ55198.1"/>
    </source>
</evidence>
<feature type="domain" description="Formyl transferase N-terminal" evidence="1">
    <location>
        <begin position="73"/>
        <end position="178"/>
    </location>
</feature>
<dbReference type="OrthoDB" id="9802815at2"/>
<keyword evidence="2" id="KW-0808">Transferase</keyword>
<name>A0A0C6P6U6_BORBO</name>
<dbReference type="EMBL" id="HE965806">
    <property type="protein sequence ID" value="CCJ55198.1"/>
    <property type="molecule type" value="Genomic_DNA"/>
</dbReference>
<accession>A0A0C6P6U6</accession>
<dbReference type="GO" id="GO:0005829">
    <property type="term" value="C:cytosol"/>
    <property type="evidence" value="ECO:0007669"/>
    <property type="project" value="TreeGrafter"/>
</dbReference>
<sequence>MTTQVSKPRLALFVDNVGAAELWPAIGTLAPVCALVAAGIRPQYIESLSALADEMGCSLLIQPRHDAPTYAGFVQQLAQTAPTRILVHSYSMILRPDVLSLVDYDALNIHAALLPRNRGPNPVQWALIHDEAETGVTLHYLDDGLDTGDIVAQERIGISDADTWVTLSKRLRQATGRLIERNMAALLDGRLPRTPQAQREATKNSRLTAESPRLDPYGMSDRELFNWVRAQVDPLGGGYVEHAGGERLHVREYVALRDIPALRRRLCAWLEEVR</sequence>
<dbReference type="CDD" id="cd08369">
    <property type="entry name" value="FMT_core"/>
    <property type="match status" value="1"/>
</dbReference>
<proteinExistence type="predicted"/>
<dbReference type="Gene3D" id="3.40.50.12230">
    <property type="match status" value="1"/>
</dbReference>
<dbReference type="InterPro" id="IPR002376">
    <property type="entry name" value="Formyl_transf_N"/>
</dbReference>
<dbReference type="RefSeq" id="WP_003807066.1">
    <property type="nucleotide sequence ID" value="NC_019382.1"/>
</dbReference>
<dbReference type="PANTHER" id="PTHR11138">
    <property type="entry name" value="METHIONYL-TRNA FORMYLTRANSFERASE"/>
    <property type="match status" value="1"/>
</dbReference>
<evidence type="ECO:0000259" key="1">
    <source>
        <dbReference type="Pfam" id="PF00551"/>
    </source>
</evidence>
<gene>
    <name evidence="2" type="primary">wbmQ</name>
    <name evidence="2" type="ORF">BN112_3283</name>
</gene>
<dbReference type="InterPro" id="IPR036477">
    <property type="entry name" value="Formyl_transf_N_sf"/>
</dbReference>
<dbReference type="AlphaFoldDB" id="A0A0C6P6U6"/>
<dbReference type="Proteomes" id="UP000007564">
    <property type="component" value="Chromosome"/>
</dbReference>
<dbReference type="PANTHER" id="PTHR11138:SF5">
    <property type="entry name" value="METHIONYL-TRNA FORMYLTRANSFERASE, MITOCHONDRIAL"/>
    <property type="match status" value="1"/>
</dbReference>
<organism evidence="2 3">
    <name type="scientific">Bordetella bronchiseptica 253</name>
    <dbReference type="NCBI Taxonomy" id="568707"/>
    <lineage>
        <taxon>Bacteria</taxon>
        <taxon>Pseudomonadati</taxon>
        <taxon>Pseudomonadota</taxon>
        <taxon>Betaproteobacteria</taxon>
        <taxon>Burkholderiales</taxon>
        <taxon>Alcaligenaceae</taxon>
        <taxon>Bordetella</taxon>
    </lineage>
</organism>
<dbReference type="Pfam" id="PF00551">
    <property type="entry name" value="Formyl_trans_N"/>
    <property type="match status" value="1"/>
</dbReference>
<reference evidence="2 3" key="1">
    <citation type="journal article" date="2012" name="BMC Genomics">
        <title>Comparative genomics of the classical Bordetella subspecies: the evolution and exchange of virulence-associated diversity amongst closely related pathogens.</title>
        <authorList>
            <person name="Park J."/>
            <person name="Zhang Y."/>
            <person name="Buboltz A.M."/>
            <person name="Zhang X."/>
            <person name="Schuster S.C."/>
            <person name="Ahuja U."/>
            <person name="Liu M."/>
            <person name="Miller J.F."/>
            <person name="Sebaihia M."/>
            <person name="Bentley S.D."/>
            <person name="Parkhill J."/>
            <person name="Harvill E.T."/>
        </authorList>
    </citation>
    <scope>NUCLEOTIDE SEQUENCE [LARGE SCALE GENOMIC DNA]</scope>
    <source>
        <strain evidence="2 3">253</strain>
    </source>
</reference>
<dbReference type="GeneID" id="93206358"/>
<dbReference type="KEGG" id="bbh:BN112_3283"/>
<dbReference type="HOGENOM" id="CLU_1014381_0_0_4"/>